<dbReference type="Gene3D" id="2.30.31.20">
    <property type="entry name" value="Sporulation-specific cell division protein SsgB"/>
    <property type="match status" value="1"/>
</dbReference>
<organism evidence="1 2">
    <name type="scientific">Kitasatospora aburaviensis</name>
    <dbReference type="NCBI Taxonomy" id="67265"/>
    <lineage>
        <taxon>Bacteria</taxon>
        <taxon>Bacillati</taxon>
        <taxon>Actinomycetota</taxon>
        <taxon>Actinomycetes</taxon>
        <taxon>Kitasatosporales</taxon>
        <taxon>Streptomycetaceae</taxon>
        <taxon>Kitasatospora</taxon>
    </lineage>
</organism>
<proteinExistence type="predicted"/>
<dbReference type="InterPro" id="IPR038658">
    <property type="entry name" value="SsgB_sf"/>
</dbReference>
<dbReference type="EMBL" id="JBHSOD010000072">
    <property type="protein sequence ID" value="MFC5890089.1"/>
    <property type="molecule type" value="Genomic_DNA"/>
</dbReference>
<reference evidence="2" key="1">
    <citation type="journal article" date="2019" name="Int. J. Syst. Evol. Microbiol.">
        <title>The Global Catalogue of Microorganisms (GCM) 10K type strain sequencing project: providing services to taxonomists for standard genome sequencing and annotation.</title>
        <authorList>
            <consortium name="The Broad Institute Genomics Platform"/>
            <consortium name="The Broad Institute Genome Sequencing Center for Infectious Disease"/>
            <person name="Wu L."/>
            <person name="Ma J."/>
        </authorList>
    </citation>
    <scope>NUCLEOTIDE SEQUENCE [LARGE SCALE GENOMIC DNA]</scope>
    <source>
        <strain evidence="2">CGMCC 4.1469</strain>
    </source>
</reference>
<comment type="caution">
    <text evidence="1">The sequence shown here is derived from an EMBL/GenBank/DDBJ whole genome shotgun (WGS) entry which is preliminary data.</text>
</comment>
<keyword evidence="2" id="KW-1185">Reference proteome</keyword>
<protein>
    <submittedName>
        <fullName evidence="1">Uncharacterized protein</fullName>
    </submittedName>
</protein>
<name>A0ABW1FAE4_9ACTN</name>
<dbReference type="Proteomes" id="UP001596067">
    <property type="component" value="Unassembled WGS sequence"/>
</dbReference>
<sequence>MVSAPQDSMTGFLADSFTLVPAGAEGDHLDIDTLLARRRAHD</sequence>
<evidence type="ECO:0000313" key="2">
    <source>
        <dbReference type="Proteomes" id="UP001596067"/>
    </source>
</evidence>
<dbReference type="RefSeq" id="WP_313761959.1">
    <property type="nucleotide sequence ID" value="NZ_JBHSOD010000072.1"/>
</dbReference>
<accession>A0ABW1FAE4</accession>
<gene>
    <name evidence="1" type="ORF">ACFP0N_34510</name>
</gene>
<evidence type="ECO:0000313" key="1">
    <source>
        <dbReference type="EMBL" id="MFC5890089.1"/>
    </source>
</evidence>